<dbReference type="EMBL" id="QPMH01000021">
    <property type="protein sequence ID" value="RDD60725.1"/>
    <property type="molecule type" value="Genomic_DNA"/>
</dbReference>
<dbReference type="SUPFAM" id="SSF53474">
    <property type="entry name" value="alpha/beta-Hydrolases"/>
    <property type="match status" value="1"/>
</dbReference>
<evidence type="ECO:0000313" key="4">
    <source>
        <dbReference type="EMBL" id="RDD60725.1"/>
    </source>
</evidence>
<sequence>MSETTTLDGPRVEPLSGGPARQLVVLLHGLGADGNDLIELAPYLGQSLPDAAFVSPHAPFACDMAPMGRQWFSLQSVEPEKLLEGAEAAAPILERFLRAELEHHGLGAGQLALVGFSQGGMMALHVGLRWAEPVAAICGFSTALIGAEKLPEEIRGRPPVLLVHGDSDPVIPYQAMPAATAALKAIDVSVTAETRPGLAHGIDQEAVDLASGFLKRHLLAATA</sequence>
<dbReference type="PANTHER" id="PTHR10655">
    <property type="entry name" value="LYSOPHOSPHOLIPASE-RELATED"/>
    <property type="match status" value="1"/>
</dbReference>
<dbReference type="PANTHER" id="PTHR10655:SF17">
    <property type="entry name" value="LYSOPHOSPHOLIPASE-LIKE PROTEIN 1"/>
    <property type="match status" value="1"/>
</dbReference>
<proteinExistence type="inferred from homology"/>
<keyword evidence="2 4" id="KW-0378">Hydrolase</keyword>
<evidence type="ECO:0000313" key="5">
    <source>
        <dbReference type="Proteomes" id="UP000253941"/>
    </source>
</evidence>
<dbReference type="InterPro" id="IPR050565">
    <property type="entry name" value="LYPA1-2/EST-like"/>
</dbReference>
<reference evidence="4 5" key="1">
    <citation type="submission" date="2018-07" db="EMBL/GenBank/DDBJ databases">
        <title>Venubactetium sediminum gen. nov., sp. nov., isolated from a marine solar saltern.</title>
        <authorList>
            <person name="Wang S."/>
        </authorList>
    </citation>
    <scope>NUCLEOTIDE SEQUENCE [LARGE SCALE GENOMIC DNA]</scope>
    <source>
        <strain evidence="4 5">WD2A32</strain>
    </source>
</reference>
<comment type="similarity">
    <text evidence="1">Belongs to the AB hydrolase superfamily. AB hydrolase 2 family.</text>
</comment>
<dbReference type="RefSeq" id="WP_114583388.1">
    <property type="nucleotide sequence ID" value="NZ_QPMH01000021.1"/>
</dbReference>
<dbReference type="InterPro" id="IPR003140">
    <property type="entry name" value="PLipase/COase/thioEstase"/>
</dbReference>
<dbReference type="Proteomes" id="UP000253941">
    <property type="component" value="Unassembled WGS sequence"/>
</dbReference>
<gene>
    <name evidence="4" type="ORF">DRB17_16835</name>
</gene>
<evidence type="ECO:0000256" key="2">
    <source>
        <dbReference type="ARBA" id="ARBA00022801"/>
    </source>
</evidence>
<dbReference type="Gene3D" id="3.40.50.1820">
    <property type="entry name" value="alpha/beta hydrolase"/>
    <property type="match status" value="1"/>
</dbReference>
<protein>
    <submittedName>
        <fullName evidence="4">Abhydrolase domain-containing 18</fullName>
    </submittedName>
</protein>
<evidence type="ECO:0000259" key="3">
    <source>
        <dbReference type="Pfam" id="PF02230"/>
    </source>
</evidence>
<dbReference type="GO" id="GO:0016787">
    <property type="term" value="F:hydrolase activity"/>
    <property type="evidence" value="ECO:0007669"/>
    <property type="project" value="UniProtKB-KW"/>
</dbReference>
<feature type="domain" description="Phospholipase/carboxylesterase/thioesterase" evidence="3">
    <location>
        <begin position="18"/>
        <end position="217"/>
    </location>
</feature>
<dbReference type="Pfam" id="PF02230">
    <property type="entry name" value="Abhydrolase_2"/>
    <property type="match status" value="1"/>
</dbReference>
<accession>A0A369T8P0</accession>
<name>A0A369T8P0_9PROT</name>
<dbReference type="AlphaFoldDB" id="A0A369T8P0"/>
<organism evidence="4 5">
    <name type="scientific">Ferruginivarius sediminum</name>
    <dbReference type="NCBI Taxonomy" id="2661937"/>
    <lineage>
        <taxon>Bacteria</taxon>
        <taxon>Pseudomonadati</taxon>
        <taxon>Pseudomonadota</taxon>
        <taxon>Alphaproteobacteria</taxon>
        <taxon>Rhodospirillales</taxon>
        <taxon>Rhodospirillaceae</taxon>
        <taxon>Ferruginivarius</taxon>
    </lineage>
</organism>
<keyword evidence="5" id="KW-1185">Reference proteome</keyword>
<comment type="caution">
    <text evidence="4">The sequence shown here is derived from an EMBL/GenBank/DDBJ whole genome shotgun (WGS) entry which is preliminary data.</text>
</comment>
<dbReference type="InterPro" id="IPR029058">
    <property type="entry name" value="AB_hydrolase_fold"/>
</dbReference>
<evidence type="ECO:0000256" key="1">
    <source>
        <dbReference type="ARBA" id="ARBA00006499"/>
    </source>
</evidence>